<gene>
    <name evidence="1" type="ORF">vBMseSP1_gp2</name>
</gene>
<dbReference type="EMBL" id="PP232116">
    <property type="protein sequence ID" value="XAG98206.1"/>
    <property type="molecule type" value="Genomic_DNA"/>
</dbReference>
<organism evidence="1">
    <name type="scientific">Mesorhizobium phage vB_MseS-P1</name>
    <dbReference type="NCBI Taxonomy" id="3120101"/>
    <lineage>
        <taxon>Viruses</taxon>
    </lineage>
</organism>
<sequence length="66" mass="7361">MSKRVRVSDLKSTLAALRDLGISPCALDTMPDGTHRWHFTPPTPHAENDLDRELAEFEAKHGHGRA</sequence>
<accession>A0AB38ZLJ7</accession>
<reference evidence="1" key="1">
    <citation type="submission" date="2024-01" db="EMBL/GenBank/DDBJ databases">
        <title>New evidence supports the origin of RcGTA from prophage.</title>
        <authorList>
            <person name="Xu Y."/>
            <person name="Liu B."/>
            <person name="Chen F."/>
        </authorList>
    </citation>
    <scope>NUCLEOTIDE SEQUENCE</scope>
</reference>
<proteinExistence type="predicted"/>
<name>A0AB38ZLJ7_9VIRU</name>
<protein>
    <submittedName>
        <fullName evidence="1">Uncharacterized protein</fullName>
    </submittedName>
</protein>
<evidence type="ECO:0000313" key="1">
    <source>
        <dbReference type="EMBL" id="XAG98206.1"/>
    </source>
</evidence>